<evidence type="ECO:0000256" key="2">
    <source>
        <dbReference type="RuleBase" id="RU363093"/>
    </source>
</evidence>
<name>A0A839N1D2_9MICO</name>
<comment type="catalytic activity">
    <reaction evidence="2">
        <text>4-amino-5-aminomethyl-2-methylpyrimidine + H2O = 4-amino-5-hydroxymethyl-2-methylpyrimidine + NH4(+)</text>
        <dbReference type="Rhea" id="RHEA:31799"/>
        <dbReference type="ChEBI" id="CHEBI:15377"/>
        <dbReference type="ChEBI" id="CHEBI:16892"/>
        <dbReference type="ChEBI" id="CHEBI:28938"/>
        <dbReference type="ChEBI" id="CHEBI:63416"/>
        <dbReference type="EC" id="3.5.99.2"/>
    </reaction>
</comment>
<dbReference type="GO" id="GO:0005829">
    <property type="term" value="C:cytosol"/>
    <property type="evidence" value="ECO:0007669"/>
    <property type="project" value="TreeGrafter"/>
</dbReference>
<dbReference type="InterPro" id="IPR027574">
    <property type="entry name" value="Thiaminase_II"/>
</dbReference>
<dbReference type="EC" id="3.5.99.2" evidence="2"/>
<dbReference type="GO" id="GO:0009229">
    <property type="term" value="P:thiamine diphosphate biosynthetic process"/>
    <property type="evidence" value="ECO:0007669"/>
    <property type="project" value="UniProtKB-UniPathway"/>
</dbReference>
<comment type="function">
    <text evidence="2">Catalyzes an amino-pyrimidine hydrolysis reaction at the C5' of the pyrimidine moiety of thiamine compounds, a reaction that is part of a thiamine salvage pathway.</text>
</comment>
<keyword evidence="2 4" id="KW-0378">Hydrolase</keyword>
<evidence type="ECO:0000313" key="4">
    <source>
        <dbReference type="EMBL" id="MBB2891177.1"/>
    </source>
</evidence>
<reference evidence="4 5" key="1">
    <citation type="submission" date="2020-08" db="EMBL/GenBank/DDBJ databases">
        <title>Sequencing the genomes of 1000 actinobacteria strains.</title>
        <authorList>
            <person name="Klenk H.-P."/>
        </authorList>
    </citation>
    <scope>NUCLEOTIDE SEQUENCE [LARGE SCALE GENOMIC DNA]</scope>
    <source>
        <strain evidence="4 5">DSM 105369</strain>
    </source>
</reference>
<keyword evidence="2" id="KW-0784">Thiamine biosynthesis</keyword>
<keyword evidence="5" id="KW-1185">Reference proteome</keyword>
<evidence type="ECO:0000259" key="3">
    <source>
        <dbReference type="Pfam" id="PF03070"/>
    </source>
</evidence>
<dbReference type="SUPFAM" id="SSF48613">
    <property type="entry name" value="Heme oxygenase-like"/>
    <property type="match status" value="1"/>
</dbReference>
<dbReference type="CDD" id="cd19365">
    <property type="entry name" value="TenA_C-like"/>
    <property type="match status" value="1"/>
</dbReference>
<dbReference type="UniPathway" id="UPA00060"/>
<dbReference type="PANTHER" id="PTHR43198">
    <property type="entry name" value="BIFUNCTIONAL TH2 PROTEIN"/>
    <property type="match status" value="1"/>
</dbReference>
<dbReference type="Gene3D" id="1.20.910.10">
    <property type="entry name" value="Heme oxygenase-like"/>
    <property type="match status" value="1"/>
</dbReference>
<dbReference type="GO" id="GO:0050334">
    <property type="term" value="F:thiaminase activity"/>
    <property type="evidence" value="ECO:0007669"/>
    <property type="project" value="UniProtKB-EC"/>
</dbReference>
<comment type="catalytic activity">
    <reaction evidence="2">
        <text>thiamine + H2O = 5-(2-hydroxyethyl)-4-methylthiazole + 4-amino-5-hydroxymethyl-2-methylpyrimidine + H(+)</text>
        <dbReference type="Rhea" id="RHEA:17509"/>
        <dbReference type="ChEBI" id="CHEBI:15377"/>
        <dbReference type="ChEBI" id="CHEBI:15378"/>
        <dbReference type="ChEBI" id="CHEBI:16892"/>
        <dbReference type="ChEBI" id="CHEBI:17957"/>
        <dbReference type="ChEBI" id="CHEBI:18385"/>
        <dbReference type="EC" id="3.5.99.2"/>
    </reaction>
</comment>
<comment type="pathway">
    <text evidence="1 2">Cofactor biosynthesis; thiamine diphosphate biosynthesis.</text>
</comment>
<dbReference type="NCBIfam" id="TIGR04306">
    <property type="entry name" value="salvage_TenA"/>
    <property type="match status" value="1"/>
</dbReference>
<dbReference type="Proteomes" id="UP000559182">
    <property type="component" value="Unassembled WGS sequence"/>
</dbReference>
<sequence length="225" mass="24367">MSATSSYTWWPVLGAPMEDGLKRVLAHDFLQGLPSGTLPREAFGYFIIQDTLYLSDYARALSLLAAKAPVGSAATLAAHAGAAVATELELHPSLLRAAGLDPGLLHSTPKSPATTAYTSYLLAVCHQRPFHEGLAAVLPCYWIYEQVGRALQAEGSSDPVYAAWIEAYAAPGFAQSVAETLGVVDAVATRLSGPELEDMARHIETTTRYEWMFWDAAVRGEQWPW</sequence>
<dbReference type="RefSeq" id="WP_221185145.1">
    <property type="nucleotide sequence ID" value="NZ_JACHVQ010000001.1"/>
</dbReference>
<proteinExistence type="inferred from homology"/>
<dbReference type="GO" id="GO:0009228">
    <property type="term" value="P:thiamine biosynthetic process"/>
    <property type="evidence" value="ECO:0007669"/>
    <property type="project" value="UniProtKB-KW"/>
</dbReference>
<dbReference type="AlphaFoldDB" id="A0A839N1D2"/>
<dbReference type="InterPro" id="IPR004305">
    <property type="entry name" value="Thiaminase-2/PQQC"/>
</dbReference>
<accession>A0A839N1D2</accession>
<organism evidence="4 5">
    <name type="scientific">Flexivirga oryzae</name>
    <dbReference type="NCBI Taxonomy" id="1794944"/>
    <lineage>
        <taxon>Bacteria</taxon>
        <taxon>Bacillati</taxon>
        <taxon>Actinomycetota</taxon>
        <taxon>Actinomycetes</taxon>
        <taxon>Micrococcales</taxon>
        <taxon>Dermacoccaceae</taxon>
        <taxon>Flexivirga</taxon>
    </lineage>
</organism>
<evidence type="ECO:0000313" key="5">
    <source>
        <dbReference type="Proteomes" id="UP000559182"/>
    </source>
</evidence>
<protein>
    <recommendedName>
        <fullName evidence="2">Aminopyrimidine aminohydrolase</fullName>
        <ecNumber evidence="2">3.5.99.2</ecNumber>
    </recommendedName>
</protein>
<dbReference type="InterPro" id="IPR050967">
    <property type="entry name" value="Thiamine_Salvage_TenA"/>
</dbReference>
<evidence type="ECO:0000256" key="1">
    <source>
        <dbReference type="ARBA" id="ARBA00004948"/>
    </source>
</evidence>
<dbReference type="PANTHER" id="PTHR43198:SF2">
    <property type="entry name" value="SI:CH1073-67J19.1-RELATED"/>
    <property type="match status" value="1"/>
</dbReference>
<comment type="similarity">
    <text evidence="2">Belongs to the TenA family.</text>
</comment>
<dbReference type="Pfam" id="PF03070">
    <property type="entry name" value="TENA_THI-4"/>
    <property type="match status" value="1"/>
</dbReference>
<comment type="caution">
    <text evidence="4">The sequence shown here is derived from an EMBL/GenBank/DDBJ whole genome shotgun (WGS) entry which is preliminary data.</text>
</comment>
<gene>
    <name evidence="4" type="ORF">FHU39_001161</name>
</gene>
<dbReference type="InterPro" id="IPR016084">
    <property type="entry name" value="Haem_Oase-like_multi-hlx"/>
</dbReference>
<feature type="domain" description="Thiaminase-2/PQQC" evidence="3">
    <location>
        <begin position="23"/>
        <end position="219"/>
    </location>
</feature>
<dbReference type="EMBL" id="JACHVQ010000001">
    <property type="protein sequence ID" value="MBB2891177.1"/>
    <property type="molecule type" value="Genomic_DNA"/>
</dbReference>